<dbReference type="Proteomes" id="UP000004509">
    <property type="component" value="Unassembled WGS sequence"/>
</dbReference>
<sequence>MLKHLFTPFIHGFIHVYYIKGSKRYIGIKADKYSIPQQMRD</sequence>
<protein>
    <submittedName>
        <fullName evidence="1">Uncharacterized protein</fullName>
    </submittedName>
</protein>
<name>C8PSG4_9SPIR</name>
<reference evidence="1 2" key="1">
    <citation type="submission" date="2009-07" db="EMBL/GenBank/DDBJ databases">
        <authorList>
            <person name="Madupu R."/>
            <person name="Sebastian Y."/>
            <person name="Durkin A.S."/>
            <person name="Torralba M."/>
            <person name="Methe B."/>
            <person name="Sutton G.G."/>
            <person name="Strausberg R.L."/>
            <person name="Nelson K.E."/>
        </authorList>
    </citation>
    <scope>NUCLEOTIDE SEQUENCE [LARGE SCALE GENOMIC DNA]</scope>
    <source>
        <strain evidence="1 2">ATCC 35580</strain>
    </source>
</reference>
<evidence type="ECO:0000313" key="1">
    <source>
        <dbReference type="EMBL" id="EEV19834.1"/>
    </source>
</evidence>
<dbReference type="STRING" id="596324.TREVI0001_1331"/>
<proteinExistence type="predicted"/>
<comment type="caution">
    <text evidence="1">The sequence shown here is derived from an EMBL/GenBank/DDBJ whole genome shotgun (WGS) entry which is preliminary data.</text>
</comment>
<evidence type="ECO:0000313" key="2">
    <source>
        <dbReference type="Proteomes" id="UP000004509"/>
    </source>
</evidence>
<accession>C8PSG4</accession>
<dbReference type="AlphaFoldDB" id="C8PSG4"/>
<organism evidence="1 2">
    <name type="scientific">Treponema vincentii ATCC 35580</name>
    <dbReference type="NCBI Taxonomy" id="596324"/>
    <lineage>
        <taxon>Bacteria</taxon>
        <taxon>Pseudomonadati</taxon>
        <taxon>Spirochaetota</taxon>
        <taxon>Spirochaetia</taxon>
        <taxon>Spirochaetales</taxon>
        <taxon>Treponemataceae</taxon>
        <taxon>Treponema</taxon>
    </lineage>
</organism>
<dbReference type="EMBL" id="ACYH01000049">
    <property type="protein sequence ID" value="EEV19834.1"/>
    <property type="molecule type" value="Genomic_DNA"/>
</dbReference>
<gene>
    <name evidence="1" type="ORF">TREVI0001_1331</name>
</gene>